<keyword evidence="19" id="KW-0732">Signal</keyword>
<dbReference type="AlphaFoldDB" id="A0A6G8FF25"/>
<dbReference type="Pfam" id="PF00361">
    <property type="entry name" value="Proton_antipo_M"/>
    <property type="match status" value="1"/>
</dbReference>
<feature type="transmembrane region" description="Helical" evidence="18">
    <location>
        <begin position="262"/>
        <end position="287"/>
    </location>
</feature>
<sequence length="328" mass="37567">MFLAPSSLLFLMSLLLGSIMAISSNTWFTAWLGLEINLMSMIPLILIKLNQKLTESSIKYFMVQALSSVVMIISVNFNMQTSEMSIMNLPEIMLFLSLLIKSGVPPFHFWFPQMINFMNWTQCFIMFTWQKIAPLILMTYIYSPYLVIAAAASTLTGSLGGLNQKKIKMMMAYSSISHAGWLVISSSMSLSLWLVYFLAYSSITLSVIYPIHLDKIKFINEMKQNPKINNLTTAMNLLSLGGLPPFLGFSMKLSVITSMMNFYLSSLTILFIFPAMISLFYYLRIIYMNLLNKSDLKKIEYTPTKKNFFFPTFSITLNMIMPLFYFLL</sequence>
<evidence type="ECO:0000256" key="16">
    <source>
        <dbReference type="ARBA" id="ARBA00023136"/>
    </source>
</evidence>
<evidence type="ECO:0000256" key="3">
    <source>
        <dbReference type="ARBA" id="ARBA00007012"/>
    </source>
</evidence>
<keyword evidence="13 18" id="KW-0520">NAD</keyword>
<evidence type="ECO:0000256" key="15">
    <source>
        <dbReference type="ARBA" id="ARBA00023128"/>
    </source>
</evidence>
<dbReference type="GO" id="GO:0008137">
    <property type="term" value="F:NADH dehydrogenase (ubiquinone) activity"/>
    <property type="evidence" value="ECO:0007669"/>
    <property type="project" value="UniProtKB-EC"/>
</dbReference>
<dbReference type="EMBL" id="MK431900">
    <property type="protein sequence ID" value="QIM14965.1"/>
    <property type="molecule type" value="Genomic_DNA"/>
</dbReference>
<feature type="transmembrane region" description="Helical" evidence="18">
    <location>
        <begin position="31"/>
        <end position="49"/>
    </location>
</feature>
<evidence type="ECO:0000256" key="14">
    <source>
        <dbReference type="ARBA" id="ARBA00023075"/>
    </source>
</evidence>
<dbReference type="GO" id="GO:0006120">
    <property type="term" value="P:mitochondrial electron transport, NADH to ubiquinone"/>
    <property type="evidence" value="ECO:0007669"/>
    <property type="project" value="InterPro"/>
</dbReference>
<evidence type="ECO:0000256" key="12">
    <source>
        <dbReference type="ARBA" id="ARBA00022989"/>
    </source>
</evidence>
<evidence type="ECO:0000256" key="6">
    <source>
        <dbReference type="ARBA" id="ARBA00022448"/>
    </source>
</evidence>
<evidence type="ECO:0000313" key="21">
    <source>
        <dbReference type="EMBL" id="QIM14965.1"/>
    </source>
</evidence>
<keyword evidence="15 18" id="KW-0496">Mitochondrion</keyword>
<keyword evidence="6" id="KW-0813">Transport</keyword>
<evidence type="ECO:0000256" key="17">
    <source>
        <dbReference type="ARBA" id="ARBA00049551"/>
    </source>
</evidence>
<proteinExistence type="inferred from homology"/>
<feature type="chain" id="PRO_5026259367" description="NADH-ubiquinone oxidoreductase chain 2" evidence="19">
    <location>
        <begin position="22"/>
        <end position="328"/>
    </location>
</feature>
<dbReference type="PRINTS" id="PR01436">
    <property type="entry name" value="NADHDHGNASE2"/>
</dbReference>
<evidence type="ECO:0000256" key="4">
    <source>
        <dbReference type="ARBA" id="ARBA00012944"/>
    </source>
</evidence>
<evidence type="ECO:0000256" key="18">
    <source>
        <dbReference type="RuleBase" id="RU003403"/>
    </source>
</evidence>
<evidence type="ECO:0000256" key="1">
    <source>
        <dbReference type="ARBA" id="ARBA00003257"/>
    </source>
</evidence>
<dbReference type="GO" id="GO:0005743">
    <property type="term" value="C:mitochondrial inner membrane"/>
    <property type="evidence" value="ECO:0007669"/>
    <property type="project" value="UniProtKB-SubCell"/>
</dbReference>
<comment type="function">
    <text evidence="1">Core subunit of the mitochondrial membrane respiratory chain NADH dehydrogenase (Complex I) that is believed to belong to the minimal assembly required for catalysis. Complex I functions in the transfer of electrons from NADH to the respiratory chain. The immediate electron acceptor for the enzyme is believed to be ubiquinone.</text>
</comment>
<keyword evidence="8 18" id="KW-0812">Transmembrane</keyword>
<feature type="signal peptide" evidence="19">
    <location>
        <begin position="1"/>
        <end position="21"/>
    </location>
</feature>
<evidence type="ECO:0000256" key="13">
    <source>
        <dbReference type="ARBA" id="ARBA00023027"/>
    </source>
</evidence>
<keyword evidence="9 18" id="KW-0999">Mitochondrion inner membrane</keyword>
<feature type="transmembrane region" description="Helical" evidence="18">
    <location>
        <begin position="132"/>
        <end position="152"/>
    </location>
</feature>
<dbReference type="GeneID" id="54618709"/>
<comment type="catalytic activity">
    <reaction evidence="17 18">
        <text>a ubiquinone + NADH + 5 H(+)(in) = a ubiquinol + NAD(+) + 4 H(+)(out)</text>
        <dbReference type="Rhea" id="RHEA:29091"/>
        <dbReference type="Rhea" id="RHEA-COMP:9565"/>
        <dbReference type="Rhea" id="RHEA-COMP:9566"/>
        <dbReference type="ChEBI" id="CHEBI:15378"/>
        <dbReference type="ChEBI" id="CHEBI:16389"/>
        <dbReference type="ChEBI" id="CHEBI:17976"/>
        <dbReference type="ChEBI" id="CHEBI:57540"/>
        <dbReference type="ChEBI" id="CHEBI:57945"/>
        <dbReference type="EC" id="7.1.1.2"/>
    </reaction>
</comment>
<dbReference type="InterPro" id="IPR001750">
    <property type="entry name" value="ND/Mrp_TM"/>
</dbReference>
<evidence type="ECO:0000256" key="8">
    <source>
        <dbReference type="ARBA" id="ARBA00022692"/>
    </source>
</evidence>
<organism evidence="21">
    <name type="scientific">Lepidocyrtus fimetarius</name>
    <dbReference type="NCBI Taxonomy" id="2583952"/>
    <lineage>
        <taxon>Eukaryota</taxon>
        <taxon>Metazoa</taxon>
        <taxon>Ecdysozoa</taxon>
        <taxon>Arthropoda</taxon>
        <taxon>Hexapoda</taxon>
        <taxon>Collembola</taxon>
        <taxon>Entomobryomorpha</taxon>
        <taxon>Entomobryoidea</taxon>
        <taxon>Entomobryidae</taxon>
        <taxon>Lepidocyrtinae</taxon>
        <taxon>Lepidocyrtus</taxon>
    </lineage>
</organism>
<evidence type="ECO:0000256" key="5">
    <source>
        <dbReference type="ARBA" id="ARBA00021008"/>
    </source>
</evidence>
<dbReference type="CTD" id="4536"/>
<comment type="subcellular location">
    <subcellularLocation>
        <location evidence="2 18">Mitochondrion inner membrane</location>
        <topology evidence="2 18">Multi-pass membrane protein</topology>
    </subcellularLocation>
</comment>
<evidence type="ECO:0000259" key="20">
    <source>
        <dbReference type="Pfam" id="PF00361"/>
    </source>
</evidence>
<dbReference type="InterPro" id="IPR050175">
    <property type="entry name" value="Complex_I_Subunit_2"/>
</dbReference>
<geneLocation type="mitochondrion" evidence="21"/>
<keyword evidence="12 18" id="KW-1133">Transmembrane helix</keyword>
<keyword evidence="16 18" id="KW-0472">Membrane</keyword>
<evidence type="ECO:0000256" key="9">
    <source>
        <dbReference type="ARBA" id="ARBA00022792"/>
    </source>
</evidence>
<dbReference type="EC" id="7.1.1.2" evidence="4 18"/>
<name>A0A6G8FF25_9HEXA</name>
<gene>
    <name evidence="21" type="primary">ND2</name>
</gene>
<keyword evidence="7 18" id="KW-0679">Respiratory chain</keyword>
<dbReference type="PANTHER" id="PTHR46552:SF1">
    <property type="entry name" value="NADH-UBIQUINONE OXIDOREDUCTASE CHAIN 2"/>
    <property type="match status" value="1"/>
</dbReference>
<protein>
    <recommendedName>
        <fullName evidence="5 18">NADH-ubiquinone oxidoreductase chain 2</fullName>
        <ecNumber evidence="4 18">7.1.1.2</ecNumber>
    </recommendedName>
</protein>
<keyword evidence="14 18" id="KW-0830">Ubiquinone</keyword>
<feature type="domain" description="NADH:quinone oxidoreductase/Mrp antiporter transmembrane" evidence="20">
    <location>
        <begin position="24"/>
        <end position="277"/>
    </location>
</feature>
<feature type="transmembrane region" description="Helical" evidence="18">
    <location>
        <begin position="308"/>
        <end position="327"/>
    </location>
</feature>
<evidence type="ECO:0000256" key="19">
    <source>
        <dbReference type="SAM" id="SignalP"/>
    </source>
</evidence>
<dbReference type="InterPro" id="IPR003917">
    <property type="entry name" value="NADH_UbQ_OxRdtase_chain2"/>
</dbReference>
<dbReference type="PANTHER" id="PTHR46552">
    <property type="entry name" value="NADH-UBIQUINONE OXIDOREDUCTASE CHAIN 2"/>
    <property type="match status" value="1"/>
</dbReference>
<feature type="transmembrane region" description="Helical" evidence="18">
    <location>
        <begin position="92"/>
        <end position="111"/>
    </location>
</feature>
<comment type="function">
    <text evidence="18">Core subunit of the mitochondrial membrane respiratory chain NADH dehydrogenase (Complex I) which catalyzes electron transfer from NADH through the respiratory chain, using ubiquinone as an electron acceptor. Essential for the catalytic activity and assembly of complex I.</text>
</comment>
<comment type="similarity">
    <text evidence="3 18">Belongs to the complex I subunit 2 family.</text>
</comment>
<feature type="transmembrane region" description="Helical" evidence="18">
    <location>
        <begin position="231"/>
        <end position="250"/>
    </location>
</feature>
<accession>A0A6G8FF25</accession>
<keyword evidence="11 18" id="KW-0249">Electron transport</keyword>
<evidence type="ECO:0000256" key="2">
    <source>
        <dbReference type="ARBA" id="ARBA00004448"/>
    </source>
</evidence>
<dbReference type="RefSeq" id="YP_009756937.1">
    <property type="nucleotide sequence ID" value="NC_047189.1"/>
</dbReference>
<evidence type="ECO:0000256" key="11">
    <source>
        <dbReference type="ARBA" id="ARBA00022982"/>
    </source>
</evidence>
<reference evidence="21" key="1">
    <citation type="submission" date="2019-01" db="EMBL/GenBank/DDBJ databases">
        <title>Mitochondrial phylogenomics of Collembola.</title>
        <authorList>
            <person name="Sun X."/>
            <person name="Xie Z.-J."/>
            <person name="Dong J."/>
            <person name="Yu D.-Y."/>
        </authorList>
    </citation>
    <scope>NUCLEOTIDE SEQUENCE</scope>
</reference>
<evidence type="ECO:0000256" key="10">
    <source>
        <dbReference type="ARBA" id="ARBA00022967"/>
    </source>
</evidence>
<keyword evidence="10 18" id="KW-1278">Translocase</keyword>
<feature type="transmembrane region" description="Helical" evidence="18">
    <location>
        <begin position="61"/>
        <end position="80"/>
    </location>
</feature>
<feature type="transmembrane region" description="Helical" evidence="18">
    <location>
        <begin position="190"/>
        <end position="211"/>
    </location>
</feature>
<evidence type="ECO:0000256" key="7">
    <source>
        <dbReference type="ARBA" id="ARBA00022660"/>
    </source>
</evidence>